<dbReference type="InterPro" id="IPR035996">
    <property type="entry name" value="4pyrrol_Methylase_sf"/>
</dbReference>
<gene>
    <name evidence="7" type="primary">cobJ</name>
    <name evidence="7" type="ORF">JHT90_04255</name>
</gene>
<dbReference type="EMBL" id="CP067393">
    <property type="protein sequence ID" value="QQP86459.1"/>
    <property type="molecule type" value="Genomic_DNA"/>
</dbReference>
<sequence length="241" mass="26372">MLYLVGLGPGDEGSMTQDAVAAIKNSDVIIGYKTYTNLIKPLIEGKELVRTGMCKEIERCEVAIEAAKTGKNVALVSSGDTGVYGMAGPIFEIIARDKLDIDVQVIPGVTSSVACAAILGCPLMHDFCHISLSDLLTPWELIEKRVRMAAEADFVICFYNPRSKGRPDHLAKAFELMAPFKSPDTPVGIVKAAGRSKEDLWLTTFKDIDYTVVGMTSMVIVGNKSTYRYKDYMITPRGYMV</sequence>
<evidence type="ECO:0000256" key="2">
    <source>
        <dbReference type="ARBA" id="ARBA00022573"/>
    </source>
</evidence>
<dbReference type="KEGG" id="eaz:JHT90_04255"/>
<dbReference type="GO" id="GO:0032259">
    <property type="term" value="P:methylation"/>
    <property type="evidence" value="ECO:0007669"/>
    <property type="project" value="UniProtKB-KW"/>
</dbReference>
<dbReference type="InterPro" id="IPR051810">
    <property type="entry name" value="Precorrin_MeTrfase"/>
</dbReference>
<evidence type="ECO:0000256" key="4">
    <source>
        <dbReference type="ARBA" id="ARBA00022679"/>
    </source>
</evidence>
<keyword evidence="4 7" id="KW-0808">Transferase</keyword>
<keyword evidence="3 7" id="KW-0489">Methyltransferase</keyword>
<dbReference type="InterPro" id="IPR014776">
    <property type="entry name" value="4pyrrole_Mease_sub2"/>
</dbReference>
<dbReference type="Proteomes" id="UP000595278">
    <property type="component" value="Chromosome"/>
</dbReference>
<dbReference type="InterPro" id="IPR000878">
    <property type="entry name" value="4pyrrol_Mease"/>
</dbReference>
<keyword evidence="5" id="KW-0949">S-adenosyl-L-methionine</keyword>
<proteinExistence type="predicted"/>
<protein>
    <submittedName>
        <fullName evidence="7">Precorrin-3B C(17)-methyltransferase</fullName>
        <ecNumber evidence="7">2.1.1.131</ecNumber>
    </submittedName>
</protein>
<dbReference type="PANTHER" id="PTHR47036:SF1">
    <property type="entry name" value="COBALT-FACTOR III C(17)-METHYLTRANSFERASE-RELATED"/>
    <property type="match status" value="1"/>
</dbReference>
<dbReference type="GO" id="GO:0030789">
    <property type="term" value="F:precorrin-3B C17-methyltransferase activity"/>
    <property type="evidence" value="ECO:0007669"/>
    <property type="project" value="UniProtKB-EC"/>
</dbReference>
<dbReference type="PANTHER" id="PTHR47036">
    <property type="entry name" value="COBALT-FACTOR III C(17)-METHYLTRANSFERASE-RELATED"/>
    <property type="match status" value="1"/>
</dbReference>
<dbReference type="InterPro" id="IPR014777">
    <property type="entry name" value="4pyrrole_Mease_sub1"/>
</dbReference>
<dbReference type="EC" id="2.1.1.131" evidence="7"/>
<dbReference type="InterPro" id="IPR006363">
    <property type="entry name" value="Cbl_synth_CobJ/CibH_dom"/>
</dbReference>
<dbReference type="AlphaFoldDB" id="A0A974NH12"/>
<dbReference type="Gene3D" id="3.30.950.10">
    <property type="entry name" value="Methyltransferase, Cobalt-precorrin-4 Transmethylase, Domain 2"/>
    <property type="match status" value="1"/>
</dbReference>
<reference evidence="7 8" key="1">
    <citation type="submission" date="2021-01" db="EMBL/GenBank/DDBJ databases">
        <title>Entomomonas sp. F2A isolated from a house cricket (Acheta domesticus).</title>
        <authorList>
            <person name="Spergser J."/>
            <person name="Busse H.-J."/>
        </authorList>
    </citation>
    <scope>NUCLEOTIDE SEQUENCE [LARGE SCALE GENOMIC DNA]</scope>
    <source>
        <strain evidence="7 8">F2A</strain>
    </source>
</reference>
<evidence type="ECO:0000313" key="8">
    <source>
        <dbReference type="Proteomes" id="UP000595278"/>
    </source>
</evidence>
<keyword evidence="8" id="KW-1185">Reference proteome</keyword>
<dbReference type="CDD" id="cd11646">
    <property type="entry name" value="Precorrin_3B_C17_MT"/>
    <property type="match status" value="1"/>
</dbReference>
<accession>A0A974NH12</accession>
<dbReference type="SUPFAM" id="SSF53790">
    <property type="entry name" value="Tetrapyrrole methylase"/>
    <property type="match status" value="1"/>
</dbReference>
<evidence type="ECO:0000256" key="3">
    <source>
        <dbReference type="ARBA" id="ARBA00022603"/>
    </source>
</evidence>
<dbReference type="Gene3D" id="3.40.1010.10">
    <property type="entry name" value="Cobalt-precorrin-4 Transmethylase, Domain 1"/>
    <property type="match status" value="1"/>
</dbReference>
<evidence type="ECO:0000313" key="7">
    <source>
        <dbReference type="EMBL" id="QQP86459.1"/>
    </source>
</evidence>
<comment type="pathway">
    <text evidence="1">Cofactor biosynthesis; adenosylcobalamin biosynthesis.</text>
</comment>
<evidence type="ECO:0000259" key="6">
    <source>
        <dbReference type="Pfam" id="PF00590"/>
    </source>
</evidence>
<dbReference type="GO" id="GO:0009236">
    <property type="term" value="P:cobalamin biosynthetic process"/>
    <property type="evidence" value="ECO:0007669"/>
    <property type="project" value="UniProtKB-KW"/>
</dbReference>
<evidence type="ECO:0000256" key="5">
    <source>
        <dbReference type="ARBA" id="ARBA00022691"/>
    </source>
</evidence>
<feature type="domain" description="Tetrapyrrole methylase" evidence="6">
    <location>
        <begin position="1"/>
        <end position="208"/>
    </location>
</feature>
<name>A0A974NH12_9GAMM</name>
<keyword evidence="2" id="KW-0169">Cobalamin biosynthesis</keyword>
<dbReference type="Pfam" id="PF00590">
    <property type="entry name" value="TP_methylase"/>
    <property type="match status" value="1"/>
</dbReference>
<organism evidence="7 8">
    <name type="scientific">Entomomonas asaccharolytica</name>
    <dbReference type="NCBI Taxonomy" id="2785331"/>
    <lineage>
        <taxon>Bacteria</taxon>
        <taxon>Pseudomonadati</taxon>
        <taxon>Pseudomonadota</taxon>
        <taxon>Gammaproteobacteria</taxon>
        <taxon>Pseudomonadales</taxon>
        <taxon>Pseudomonadaceae</taxon>
        <taxon>Entomomonas</taxon>
    </lineage>
</organism>
<dbReference type="RefSeq" id="WP_201094543.1">
    <property type="nucleotide sequence ID" value="NZ_CP067393.1"/>
</dbReference>
<evidence type="ECO:0000256" key="1">
    <source>
        <dbReference type="ARBA" id="ARBA00004953"/>
    </source>
</evidence>
<dbReference type="NCBIfam" id="TIGR01466">
    <property type="entry name" value="cobJ_cbiH"/>
    <property type="match status" value="1"/>
</dbReference>